<evidence type="ECO:0000256" key="3">
    <source>
        <dbReference type="ARBA" id="ARBA00022679"/>
    </source>
</evidence>
<evidence type="ECO:0000313" key="6">
    <source>
        <dbReference type="Proteomes" id="UP001500187"/>
    </source>
</evidence>
<protein>
    <recommendedName>
        <fullName evidence="4">Glycosyltransferase 2-like domain-containing protein</fullName>
    </recommendedName>
</protein>
<dbReference type="SUPFAM" id="SSF53448">
    <property type="entry name" value="Nucleotide-diphospho-sugar transferases"/>
    <property type="match status" value="2"/>
</dbReference>
<dbReference type="PANTHER" id="PTHR43685">
    <property type="entry name" value="GLYCOSYLTRANSFERASE"/>
    <property type="match status" value="1"/>
</dbReference>
<keyword evidence="2" id="KW-0328">Glycosyltransferase</keyword>
<evidence type="ECO:0000313" key="5">
    <source>
        <dbReference type="EMBL" id="GAA4791672.1"/>
    </source>
</evidence>
<reference evidence="6" key="1">
    <citation type="journal article" date="2019" name="Int. J. Syst. Evol. Microbiol.">
        <title>The Global Catalogue of Microorganisms (GCM) 10K type strain sequencing project: providing services to taxonomists for standard genome sequencing and annotation.</title>
        <authorList>
            <consortium name="The Broad Institute Genomics Platform"/>
            <consortium name="The Broad Institute Genome Sequencing Center for Infectious Disease"/>
            <person name="Wu L."/>
            <person name="Ma J."/>
        </authorList>
    </citation>
    <scope>NUCLEOTIDE SEQUENCE [LARGE SCALE GENOMIC DNA]</scope>
    <source>
        <strain evidence="6">JCM 18541</strain>
    </source>
</reference>
<dbReference type="Gene3D" id="3.90.550.10">
    <property type="entry name" value="Spore Coat Polysaccharide Biosynthesis Protein SpsA, Chain A"/>
    <property type="match status" value="2"/>
</dbReference>
<dbReference type="InterPro" id="IPR001173">
    <property type="entry name" value="Glyco_trans_2-like"/>
</dbReference>
<dbReference type="InterPro" id="IPR029044">
    <property type="entry name" value="Nucleotide-diphossugar_trans"/>
</dbReference>
<accession>A0ABP9BAX8</accession>
<feature type="domain" description="Glycosyltransferase 2-like" evidence="4">
    <location>
        <begin position="343"/>
        <end position="466"/>
    </location>
</feature>
<organism evidence="5 6">
    <name type="scientific">Rothia endophytica</name>
    <dbReference type="NCBI Taxonomy" id="1324766"/>
    <lineage>
        <taxon>Bacteria</taxon>
        <taxon>Bacillati</taxon>
        <taxon>Actinomycetota</taxon>
        <taxon>Actinomycetes</taxon>
        <taxon>Micrococcales</taxon>
        <taxon>Micrococcaceae</taxon>
        <taxon>Rothia</taxon>
    </lineage>
</organism>
<comment type="caution">
    <text evidence="5">The sequence shown here is derived from an EMBL/GenBank/DDBJ whole genome shotgun (WGS) entry which is preliminary data.</text>
</comment>
<dbReference type="PANTHER" id="PTHR43685:SF5">
    <property type="entry name" value="GLYCOSYLTRANSFERASE EPSE-RELATED"/>
    <property type="match status" value="1"/>
</dbReference>
<name>A0ABP9BAX8_9MICC</name>
<dbReference type="Pfam" id="PF00535">
    <property type="entry name" value="Glycos_transf_2"/>
    <property type="match status" value="2"/>
</dbReference>
<dbReference type="Proteomes" id="UP001500187">
    <property type="component" value="Unassembled WGS sequence"/>
</dbReference>
<evidence type="ECO:0000256" key="2">
    <source>
        <dbReference type="ARBA" id="ARBA00022676"/>
    </source>
</evidence>
<keyword evidence="3" id="KW-0808">Transferase</keyword>
<feature type="domain" description="Glycosyltransferase 2-like" evidence="4">
    <location>
        <begin position="21"/>
        <end position="129"/>
    </location>
</feature>
<evidence type="ECO:0000256" key="1">
    <source>
        <dbReference type="ARBA" id="ARBA00006739"/>
    </source>
</evidence>
<dbReference type="RefSeq" id="WP_345444849.1">
    <property type="nucleotide sequence ID" value="NZ_BAABKP010000001.1"/>
</dbReference>
<dbReference type="InterPro" id="IPR050834">
    <property type="entry name" value="Glycosyltransf_2"/>
</dbReference>
<keyword evidence="6" id="KW-1185">Reference proteome</keyword>
<proteinExistence type="inferred from homology"/>
<sequence length="619" mass="68358">MVSPGEPAAAHAARSERIVAVVVTYNRLDLLPQTLAGIACGQLVPHTVVIINNASTDGTSDYLDSLRNELNTDIVHLPQNVGGAGGFAVGIDRALARHQADLVWVMDDDTEPTANTLSEAYRAWADYSPVRSERPVFVASKVVWDDGRDHPMNTMRTMFAAGKERTQKAAAVGARPIRSASFVSVLLDAAAMRATELPLADFFIWNDDFEYTTRLAHHGNAIATEKSVALHHTKTFGTTDANPGPRFYNDVRNKLWVFCARRTLSPLEKLLYGGSTARLWASTLLRTSDKKTYTGYFLKGVRDAARGYRSNDQVLADVYDLETVNSSQRQRSHRSDSAAFSLLMSVYAKDKAHQLKDALRSNTEAQSLRPDEVVLVEDGPLSAELSAVLDEFEASASMPVKRLALPQNFGLAAALREGLDACAHDIVARADADDISLPHRFDVQIPLIANCTYDVVGSAMNEFLTDPEVVESVRSAPSHPRTISSTFATRNPMLHPTVVFRKSAVLAVGSYTEVPGAEDYWLWVRMNKAGFIFGNVQEPLVAYRVTEAYARRGGLVAFSKDYEVQRRLYNGGALSKLQWARNITVRSVYRFVPEYVRKKIFRAVTRGKTAVVQREGDRG</sequence>
<dbReference type="EMBL" id="BAABKP010000001">
    <property type="protein sequence ID" value="GAA4791672.1"/>
    <property type="molecule type" value="Genomic_DNA"/>
</dbReference>
<comment type="similarity">
    <text evidence="1">Belongs to the glycosyltransferase 2 family.</text>
</comment>
<gene>
    <name evidence="5" type="ORF">GCM10023352_07370</name>
</gene>
<evidence type="ECO:0000259" key="4">
    <source>
        <dbReference type="Pfam" id="PF00535"/>
    </source>
</evidence>